<feature type="domain" description="SsuA/THI5-like" evidence="1">
    <location>
        <begin position="57"/>
        <end position="272"/>
    </location>
</feature>
<dbReference type="EMBL" id="NPOA01000007">
    <property type="protein sequence ID" value="PAV29361.1"/>
    <property type="molecule type" value="Genomic_DNA"/>
</dbReference>
<reference evidence="2 3" key="1">
    <citation type="submission" date="2017-08" db="EMBL/GenBank/DDBJ databases">
        <title>Virgibacillus indicus sp. nov. and Virgibacillus profoundi sp. nov, two moderately halophilic bacteria isolated from marine sediment by using the Microfluidic Streak Plate.</title>
        <authorList>
            <person name="Xu B."/>
            <person name="Hu B."/>
            <person name="Wang J."/>
            <person name="Zhu Y."/>
            <person name="Huang L."/>
            <person name="Du W."/>
            <person name="Huang Y."/>
        </authorList>
    </citation>
    <scope>NUCLEOTIDE SEQUENCE [LARGE SCALE GENOMIC DNA]</scope>
    <source>
        <strain evidence="2 3">IO3-P3-H5</strain>
    </source>
</reference>
<dbReference type="PROSITE" id="PS51257">
    <property type="entry name" value="PROKAR_LIPOPROTEIN"/>
    <property type="match status" value="1"/>
</dbReference>
<dbReference type="PANTHER" id="PTHR31528:SF3">
    <property type="entry name" value="THIAMINE BIOSYNTHESIS PROTEIN HI_0357-RELATED"/>
    <property type="match status" value="1"/>
</dbReference>
<protein>
    <submittedName>
        <fullName evidence="2">ABC transporter substrate-binding protein</fullName>
    </submittedName>
</protein>
<dbReference type="Proteomes" id="UP000218887">
    <property type="component" value="Unassembled WGS sequence"/>
</dbReference>
<gene>
    <name evidence="2" type="ORF">CIL05_10840</name>
</gene>
<dbReference type="SUPFAM" id="SSF53850">
    <property type="entry name" value="Periplasmic binding protein-like II"/>
    <property type="match status" value="1"/>
</dbReference>
<evidence type="ECO:0000313" key="3">
    <source>
        <dbReference type="Proteomes" id="UP000218887"/>
    </source>
</evidence>
<accession>A0A2A2IBH8</accession>
<keyword evidence="3" id="KW-1185">Reference proteome</keyword>
<dbReference type="Gene3D" id="3.40.190.10">
    <property type="entry name" value="Periplasmic binding protein-like II"/>
    <property type="match status" value="2"/>
</dbReference>
<organism evidence="2 3">
    <name type="scientific">Virgibacillus profundi</name>
    <dbReference type="NCBI Taxonomy" id="2024555"/>
    <lineage>
        <taxon>Bacteria</taxon>
        <taxon>Bacillati</taxon>
        <taxon>Bacillota</taxon>
        <taxon>Bacilli</taxon>
        <taxon>Bacillales</taxon>
        <taxon>Bacillaceae</taxon>
        <taxon>Virgibacillus</taxon>
    </lineage>
</organism>
<sequence length="345" mass="38574">MMNKVFGTILGFILVLLLAACANGRENLPEESKDTAGEESISQELTEVSIMLDWFPNAVHSYLYVAQEKGYFEEEGVKVDIQFPANATDPLNLAAAGKVTLALYYQPDVIMARANEGVPVKSLASIVRSPLNHIVFLEDKKIKSPKDLEEKTVGYPGIQLNEALLKTMVEHDYGDFSKVEMIDVGFELNSAIITGNTDAVIGAFINHEVPVLEQKAYDVNSFNPVDYGVPEYNEIVLITSDETWKEEKEAIQSFWNAAEKGFAFMKENPNEALEILLNNQDEANFPLDEEVEKQSLKVLLPKMEVGGTVFGSQDEEKWKEVRDWIYNAGLIESKPEVSEMIGHLE</sequence>
<evidence type="ECO:0000259" key="1">
    <source>
        <dbReference type="Pfam" id="PF09084"/>
    </source>
</evidence>
<dbReference type="OrthoDB" id="9815602at2"/>
<name>A0A2A2IBH8_9BACI</name>
<dbReference type="InterPro" id="IPR027939">
    <property type="entry name" value="NMT1/THI5"/>
</dbReference>
<dbReference type="GO" id="GO:0009228">
    <property type="term" value="P:thiamine biosynthetic process"/>
    <property type="evidence" value="ECO:0007669"/>
    <property type="project" value="InterPro"/>
</dbReference>
<evidence type="ECO:0000313" key="2">
    <source>
        <dbReference type="EMBL" id="PAV29361.1"/>
    </source>
</evidence>
<dbReference type="Pfam" id="PF09084">
    <property type="entry name" value="NMT1"/>
    <property type="match status" value="1"/>
</dbReference>
<dbReference type="PANTHER" id="PTHR31528">
    <property type="entry name" value="4-AMINO-5-HYDROXYMETHYL-2-METHYLPYRIMIDINE PHOSPHATE SYNTHASE THI11-RELATED"/>
    <property type="match status" value="1"/>
</dbReference>
<proteinExistence type="predicted"/>
<dbReference type="AlphaFoldDB" id="A0A2A2IBH8"/>
<dbReference type="InterPro" id="IPR015168">
    <property type="entry name" value="SsuA/THI5"/>
</dbReference>
<comment type="caution">
    <text evidence="2">The sequence shown here is derived from an EMBL/GenBank/DDBJ whole genome shotgun (WGS) entry which is preliminary data.</text>
</comment>